<organism evidence="1 2">
    <name type="scientific">Robinsoniella peoriensis</name>
    <dbReference type="NCBI Taxonomy" id="180332"/>
    <lineage>
        <taxon>Bacteria</taxon>
        <taxon>Bacillati</taxon>
        <taxon>Bacillota</taxon>
        <taxon>Clostridia</taxon>
        <taxon>Lachnospirales</taxon>
        <taxon>Lachnospiraceae</taxon>
        <taxon>Robinsoniella</taxon>
    </lineage>
</organism>
<accession>A0A4U8QAL7</accession>
<evidence type="ECO:0000313" key="2">
    <source>
        <dbReference type="Proteomes" id="UP000306509"/>
    </source>
</evidence>
<comment type="caution">
    <text evidence="1">The sequence shown here is derived from an EMBL/GenBank/DDBJ whole genome shotgun (WGS) entry which is preliminary data.</text>
</comment>
<dbReference type="SUPFAM" id="SSF82171">
    <property type="entry name" value="DPP6 N-terminal domain-like"/>
    <property type="match status" value="1"/>
</dbReference>
<name>A0A4U8QAL7_9FIRM</name>
<dbReference type="AlphaFoldDB" id="A0A4U8QAL7"/>
<proteinExistence type="predicted"/>
<keyword evidence="2" id="KW-1185">Reference proteome</keyword>
<protein>
    <submittedName>
        <fullName evidence="1">Uncharacterized protein</fullName>
    </submittedName>
</protein>
<evidence type="ECO:0000313" key="1">
    <source>
        <dbReference type="EMBL" id="TLD01679.1"/>
    </source>
</evidence>
<dbReference type="STRING" id="180332.GCA_000797495_05157"/>
<dbReference type="Gene3D" id="3.90.70.10">
    <property type="entry name" value="Cysteine proteinases"/>
    <property type="match status" value="1"/>
</dbReference>
<reference evidence="1 2" key="1">
    <citation type="journal article" date="2019" name="Anaerobe">
        <title>Detection of Robinsoniella peoriensis in multiple bone samples of a trauma patient.</title>
        <authorList>
            <person name="Schrottner P."/>
            <person name="Hartwich K."/>
            <person name="Bunk B."/>
            <person name="Schober I."/>
            <person name="Helbig S."/>
            <person name="Rudolph W.W."/>
            <person name="Gunzer F."/>
        </authorList>
    </citation>
    <scope>NUCLEOTIDE SEQUENCE [LARGE SCALE GENOMIC DNA]</scope>
    <source>
        <strain evidence="1 2">DSM 106044</strain>
    </source>
</reference>
<gene>
    <name evidence="1" type="ORF">DSM106044_01433</name>
</gene>
<dbReference type="RefSeq" id="WP_138002135.1">
    <property type="nucleotide sequence ID" value="NZ_QGQD01000032.1"/>
</dbReference>
<dbReference type="Proteomes" id="UP000306509">
    <property type="component" value="Unassembled WGS sequence"/>
</dbReference>
<dbReference type="EMBL" id="QGQD01000032">
    <property type="protein sequence ID" value="TLD01679.1"/>
    <property type="molecule type" value="Genomic_DNA"/>
</dbReference>
<sequence length="813" mass="92611">MKKIIIRISVLVLVFIGAVFGISKYINRGTTETAKEMKAATLPLVYMTNEGTQLNCLHGYVQQMPVTAMRDTLTPLTSDRVLNIQIQTFGVPIDDIYFEVLSVDGKESLENTKVTKYQEDGEYVKTSIKLQNLILMNQEYVLKLQIKSAGKDIYYYTRILQQDGLHTKNYLSFVMSFYEKCLNKNESQWLASYTEPDDTGDNSSLASMDIHSSIDQLSWGTLSPQIYYKPVPAIKELNESTASVVLNYIISAKNDDGQQELYNVTEFYRMRDADSKIMLLDFERKTEQIFNPENSIITTKGVNLGITGRDITYMTDEKQQYFAFVQENELYSYDVNSNKVAQVFTFRQKDKSDYRDVYNRHDISIIQVESNGNIYFTVSGYMNRGSHEGESGVALYYYEAASGYVREGVFVSSGESYELLKKDLDILTYVSDDQEDFNLLIDGDVYQVNLSTMQVEKIVKDIKQGCMAGSQSGKYFAWLKENEAYDSRTIIIMNMDTKETREISCQDSERIRIIGFMGEDLVYGVADASDINTQHEGNELFPMKTMQIQNSQGETVKDYTPGGLYITKTDITEKLLTLTRMQKNGDTFTEAAEDHIVNNAADEDSAFGMTTQVTDKKQTEMILRVGQDLKVKTPQVVRSRQVVPEGNHTVSVKAKEKSENLYYVYAYGKLDSIYANANAAIRRADEMLGVVVDNRQKYVWERGNKEDEMELDITKVPEIMKNGEMDVAKLKQSLSDKTVLDLSGCTLEMVLYYVSHGYPVLVQTSEGVRVMVGYDNYNTILLKPGEEESYYYPSDDSKELFEKSGNIFITYIN</sequence>